<protein>
    <submittedName>
        <fullName evidence="13">Potassium transporter TrkA</fullName>
    </submittedName>
</protein>
<keyword evidence="3" id="KW-0050">Antiport</keyword>
<evidence type="ECO:0000256" key="4">
    <source>
        <dbReference type="ARBA" id="ARBA00022538"/>
    </source>
</evidence>
<reference evidence="13" key="1">
    <citation type="submission" date="2016-07" db="EMBL/GenBank/DDBJ databases">
        <title>Microvirga ossetica sp. nov. a new species of rhizobia isolated from root nodules of the legume species Vicia alpestris Steven originated from North Ossetia region in the Caucasus.</title>
        <authorList>
            <person name="Safronova V.I."/>
            <person name="Kuznetsova I.G."/>
            <person name="Sazanova A.L."/>
            <person name="Belimov A."/>
            <person name="Andronov E."/>
            <person name="Osledkin Y.S."/>
            <person name="Onishchuk O.P."/>
            <person name="Kurchak O.N."/>
            <person name="Shaposhnikov A.I."/>
            <person name="Willems A."/>
            <person name="Tikhonovich I.A."/>
        </authorList>
    </citation>
    <scope>NUCLEOTIDE SEQUENCE [LARGE SCALE GENOMIC DNA]</scope>
    <source>
        <strain evidence="13">V5/3M</strain>
    </source>
</reference>
<evidence type="ECO:0000256" key="2">
    <source>
        <dbReference type="ARBA" id="ARBA00022448"/>
    </source>
</evidence>
<dbReference type="Gene3D" id="3.40.50.720">
    <property type="entry name" value="NAD(P)-binding Rossmann-like Domain"/>
    <property type="match status" value="1"/>
</dbReference>
<dbReference type="GO" id="GO:0006813">
    <property type="term" value="P:potassium ion transport"/>
    <property type="evidence" value="ECO:0007669"/>
    <property type="project" value="UniProtKB-KW"/>
</dbReference>
<accession>A0A1B2EK09</accession>
<feature type="transmembrane region" description="Helical" evidence="11">
    <location>
        <begin position="35"/>
        <end position="54"/>
    </location>
</feature>
<dbReference type="GO" id="GO:0012505">
    <property type="term" value="C:endomembrane system"/>
    <property type="evidence" value="ECO:0007669"/>
    <property type="project" value="UniProtKB-SubCell"/>
</dbReference>
<name>A0A1B2EK09_9HYPH</name>
<keyword evidence="9 11" id="KW-0472">Membrane</keyword>
<keyword evidence="8" id="KW-0406">Ion transport</keyword>
<feature type="transmembrane region" description="Helical" evidence="11">
    <location>
        <begin position="242"/>
        <end position="268"/>
    </location>
</feature>
<evidence type="ECO:0000256" key="10">
    <source>
        <dbReference type="SAM" id="MobiDB-lite"/>
    </source>
</evidence>
<evidence type="ECO:0000256" key="8">
    <source>
        <dbReference type="ARBA" id="ARBA00023065"/>
    </source>
</evidence>
<dbReference type="Pfam" id="PF02254">
    <property type="entry name" value="TrkA_N"/>
    <property type="match status" value="1"/>
</dbReference>
<dbReference type="PANTHER" id="PTHR46157:SF4">
    <property type="entry name" value="K(+) EFFLUX ANTIPORTER 3, CHLOROPLASTIC"/>
    <property type="match status" value="1"/>
</dbReference>
<evidence type="ECO:0000256" key="9">
    <source>
        <dbReference type="ARBA" id="ARBA00023136"/>
    </source>
</evidence>
<feature type="transmembrane region" description="Helical" evidence="11">
    <location>
        <begin position="312"/>
        <end position="336"/>
    </location>
</feature>
<dbReference type="Pfam" id="PF00999">
    <property type="entry name" value="Na_H_Exchanger"/>
    <property type="match status" value="1"/>
</dbReference>
<dbReference type="EMBL" id="CP016616">
    <property type="protein sequence ID" value="ANY80277.1"/>
    <property type="molecule type" value="Genomic_DNA"/>
</dbReference>
<evidence type="ECO:0000313" key="13">
    <source>
        <dbReference type="EMBL" id="ANY80277.1"/>
    </source>
</evidence>
<dbReference type="AlphaFoldDB" id="A0A1B2EK09"/>
<dbReference type="KEGG" id="moc:BB934_20280"/>
<feature type="transmembrane region" description="Helical" evidence="11">
    <location>
        <begin position="12"/>
        <end position="28"/>
    </location>
</feature>
<evidence type="ECO:0000256" key="3">
    <source>
        <dbReference type="ARBA" id="ARBA00022449"/>
    </source>
</evidence>
<dbReference type="InterPro" id="IPR003148">
    <property type="entry name" value="RCK_N"/>
</dbReference>
<evidence type="ECO:0000256" key="5">
    <source>
        <dbReference type="ARBA" id="ARBA00022692"/>
    </source>
</evidence>
<evidence type="ECO:0000259" key="12">
    <source>
        <dbReference type="PROSITE" id="PS51201"/>
    </source>
</evidence>
<evidence type="ECO:0000256" key="11">
    <source>
        <dbReference type="SAM" id="Phobius"/>
    </source>
</evidence>
<evidence type="ECO:0000256" key="1">
    <source>
        <dbReference type="ARBA" id="ARBA00004127"/>
    </source>
</evidence>
<dbReference type="FunFam" id="3.40.50.720:FF:000036">
    <property type="entry name" value="Glutathione-regulated potassium-efflux system protein KefB"/>
    <property type="match status" value="1"/>
</dbReference>
<dbReference type="SUPFAM" id="SSF51735">
    <property type="entry name" value="NAD(P)-binding Rossmann-fold domains"/>
    <property type="match status" value="1"/>
</dbReference>
<feature type="compositionally biased region" description="Polar residues" evidence="10">
    <location>
        <begin position="601"/>
        <end position="615"/>
    </location>
</feature>
<dbReference type="RefSeq" id="WP_099511283.1">
    <property type="nucleotide sequence ID" value="NZ_CP016616.1"/>
</dbReference>
<feature type="region of interest" description="Disordered" evidence="10">
    <location>
        <begin position="580"/>
        <end position="615"/>
    </location>
</feature>
<feature type="transmembrane region" description="Helical" evidence="11">
    <location>
        <begin position="130"/>
        <end position="153"/>
    </location>
</feature>
<dbReference type="Gene3D" id="1.20.1530.20">
    <property type="match status" value="1"/>
</dbReference>
<evidence type="ECO:0000256" key="7">
    <source>
        <dbReference type="ARBA" id="ARBA00022989"/>
    </source>
</evidence>
<keyword evidence="4" id="KW-0633">Potassium transport</keyword>
<feature type="transmembrane region" description="Helical" evidence="11">
    <location>
        <begin position="165"/>
        <end position="187"/>
    </location>
</feature>
<sequence length="615" mass="65756">MAAAIDLQSYQEPILFLATAGIVVPLFHRLKISPVLGFLAAGALLGPYGLGRLVPAYPWVNWVTFTNPEGTSRLAEFGVVFLLFTIGIELSWQRLRTLRRLVFGFGSLQVFLGALILGLAFYAFRTVDTITAATVVGLALALSSTAIVIPVLAEQKRLNTAAGRAGFSALLFQDLLVAPILFAIAVLDTGKPEVTLSSFALLLLQAVVALVLIVGLGRIILRPFFQLVSTPKSPELFMAACLLVVMVTSLIAAVSGLSMALGAFIAGILLSETEYRRAVDVTIQPFKGLLLGVFFVSVGMSLDLFRFLEAPLLILSLAATVVIIKGMTIVAIGRHFGLSTAEAAETGLLLGPGGEFALVILGAAMIAGLVPGGIGQNLLLVTTLTMVAIPLLARLGQRLSRKLEVRRPLDPLVTVAPPTDEVGRVIIAGYGRVGQLVGEMLDRHKVPYLAIDLDPARVASERKAGKPVYYGDGSYPEFLRACGIDRALALVITLDTLNSIEAVVSAARQECSDITIVARARDARHATQLYELGVDDAVPETIEASLQLSEAVLSDIGVPMGLVIASIHERRDEFREILRKKNPKRNPDRAVFQARRRVGKSSPSAVAEQATQVDT</sequence>
<dbReference type="PANTHER" id="PTHR46157">
    <property type="entry name" value="K(+) EFFLUX ANTIPORTER 3, CHLOROPLASTIC"/>
    <property type="match status" value="1"/>
</dbReference>
<dbReference type="GO" id="GO:0015297">
    <property type="term" value="F:antiporter activity"/>
    <property type="evidence" value="ECO:0007669"/>
    <property type="project" value="UniProtKB-KW"/>
</dbReference>
<comment type="subcellular location">
    <subcellularLocation>
        <location evidence="1">Endomembrane system</location>
        <topology evidence="1">Multi-pass membrane protein</topology>
    </subcellularLocation>
</comment>
<proteinExistence type="predicted"/>
<feature type="transmembrane region" description="Helical" evidence="11">
    <location>
        <begin position="377"/>
        <end position="396"/>
    </location>
</feature>
<keyword evidence="2" id="KW-0813">Transport</keyword>
<dbReference type="GO" id="GO:1902600">
    <property type="term" value="P:proton transmembrane transport"/>
    <property type="evidence" value="ECO:0007669"/>
    <property type="project" value="InterPro"/>
</dbReference>
<keyword evidence="7 11" id="KW-1133">Transmembrane helix</keyword>
<feature type="transmembrane region" description="Helical" evidence="11">
    <location>
        <begin position="101"/>
        <end position="124"/>
    </location>
</feature>
<feature type="transmembrane region" description="Helical" evidence="11">
    <location>
        <begin position="199"/>
        <end position="221"/>
    </location>
</feature>
<dbReference type="InterPro" id="IPR038770">
    <property type="entry name" value="Na+/solute_symporter_sf"/>
</dbReference>
<feature type="transmembrane region" description="Helical" evidence="11">
    <location>
        <begin position="288"/>
        <end position="305"/>
    </location>
</feature>
<organism evidence="13">
    <name type="scientific">Microvirga ossetica</name>
    <dbReference type="NCBI Taxonomy" id="1882682"/>
    <lineage>
        <taxon>Bacteria</taxon>
        <taxon>Pseudomonadati</taxon>
        <taxon>Pseudomonadota</taxon>
        <taxon>Alphaproteobacteria</taxon>
        <taxon>Hyphomicrobiales</taxon>
        <taxon>Methylobacteriaceae</taxon>
        <taxon>Microvirga</taxon>
    </lineage>
</organism>
<keyword evidence="6" id="KW-0630">Potassium</keyword>
<dbReference type="GO" id="GO:0005886">
    <property type="term" value="C:plasma membrane"/>
    <property type="evidence" value="ECO:0007669"/>
    <property type="project" value="TreeGrafter"/>
</dbReference>
<dbReference type="OrthoDB" id="9781411at2"/>
<feature type="transmembrane region" description="Helical" evidence="11">
    <location>
        <begin position="348"/>
        <end position="370"/>
    </location>
</feature>
<dbReference type="InterPro" id="IPR006153">
    <property type="entry name" value="Cation/H_exchanger_TM"/>
</dbReference>
<evidence type="ECO:0000256" key="6">
    <source>
        <dbReference type="ARBA" id="ARBA00022958"/>
    </source>
</evidence>
<feature type="domain" description="RCK N-terminal" evidence="12">
    <location>
        <begin position="422"/>
        <end position="539"/>
    </location>
</feature>
<dbReference type="PROSITE" id="PS51201">
    <property type="entry name" value="RCK_N"/>
    <property type="match status" value="1"/>
</dbReference>
<gene>
    <name evidence="13" type="ORF">BB934_20280</name>
</gene>
<keyword evidence="5 11" id="KW-0812">Transmembrane</keyword>
<dbReference type="InterPro" id="IPR036291">
    <property type="entry name" value="NAD(P)-bd_dom_sf"/>
</dbReference>